<dbReference type="InterPro" id="IPR036291">
    <property type="entry name" value="NAD(P)-bd_dom_sf"/>
</dbReference>
<dbReference type="InterPro" id="IPR016040">
    <property type="entry name" value="NAD(P)-bd_dom"/>
</dbReference>
<evidence type="ECO:0000259" key="1">
    <source>
        <dbReference type="Pfam" id="PF13460"/>
    </source>
</evidence>
<name>A0ABP3GIW6_9ACTN</name>
<dbReference type="InterPro" id="IPR052718">
    <property type="entry name" value="NmrA-type_oxidoreductase"/>
</dbReference>
<dbReference type="CDD" id="cd05269">
    <property type="entry name" value="TMR_SDR_a"/>
    <property type="match status" value="1"/>
</dbReference>
<comment type="caution">
    <text evidence="2">The sequence shown here is derived from an EMBL/GenBank/DDBJ whole genome shotgun (WGS) entry which is preliminary data.</text>
</comment>
<protein>
    <submittedName>
        <fullName evidence="2">SDR family oxidoreductase</fullName>
    </submittedName>
</protein>
<dbReference type="Proteomes" id="UP001500063">
    <property type="component" value="Unassembled WGS sequence"/>
</dbReference>
<dbReference type="SUPFAM" id="SSF51735">
    <property type="entry name" value="NAD(P)-binding Rossmann-fold domains"/>
    <property type="match status" value="1"/>
</dbReference>
<sequence>MSLVVTGATGNLGRLVTEGLLTAQVPAEQIVAVVRSKEKGAVFAECGIELRIADYAQPETLAGAFAAGDRVLLISGNDWGARVAQHQAVTDAAKAAGVALLAYTGVLGGPEADYRLADDHKVTEQAILASGLPYTFLRHGWYNENPTLNLTPIIERGTVVGSAGDGRIASASRADFAAAAVAVLTGQGHENKAYELNGDTAWSHAEYAAELSRQTGKTISYQNVPAEQHLAILTGAGVPEAKAEVLVDVGAAMSRGLFARRSDDLTRLVGRPTTPLSATIEAALVG</sequence>
<dbReference type="PANTHER" id="PTHR47129:SF1">
    <property type="entry name" value="NMRA-LIKE DOMAIN-CONTAINING PROTEIN"/>
    <property type="match status" value="1"/>
</dbReference>
<accession>A0ABP3GIW6</accession>
<gene>
    <name evidence="2" type="ORF">GCM10010319_23840</name>
</gene>
<evidence type="ECO:0000313" key="3">
    <source>
        <dbReference type="Proteomes" id="UP001500063"/>
    </source>
</evidence>
<reference evidence="3" key="1">
    <citation type="journal article" date="2019" name="Int. J. Syst. Evol. Microbiol.">
        <title>The Global Catalogue of Microorganisms (GCM) 10K type strain sequencing project: providing services to taxonomists for standard genome sequencing and annotation.</title>
        <authorList>
            <consortium name="The Broad Institute Genomics Platform"/>
            <consortium name="The Broad Institute Genome Sequencing Center for Infectious Disease"/>
            <person name="Wu L."/>
            <person name="Ma J."/>
        </authorList>
    </citation>
    <scope>NUCLEOTIDE SEQUENCE [LARGE SCALE GENOMIC DNA]</scope>
    <source>
        <strain evidence="3">JCM 4565</strain>
    </source>
</reference>
<dbReference type="Gene3D" id="3.40.50.720">
    <property type="entry name" value="NAD(P)-binding Rossmann-like Domain"/>
    <property type="match status" value="1"/>
</dbReference>
<dbReference type="Gene3D" id="3.90.25.10">
    <property type="entry name" value="UDP-galactose 4-epimerase, domain 1"/>
    <property type="match status" value="1"/>
</dbReference>
<dbReference type="RefSeq" id="WP_344117736.1">
    <property type="nucleotide sequence ID" value="NZ_BAAABW010000013.1"/>
</dbReference>
<keyword evidence="3" id="KW-1185">Reference proteome</keyword>
<dbReference type="PANTHER" id="PTHR47129">
    <property type="entry name" value="QUINONE OXIDOREDUCTASE 2"/>
    <property type="match status" value="1"/>
</dbReference>
<dbReference type="EMBL" id="BAAABW010000013">
    <property type="protein sequence ID" value="GAA0346565.1"/>
    <property type="molecule type" value="Genomic_DNA"/>
</dbReference>
<organism evidence="2 3">
    <name type="scientific">Streptomyces blastmyceticus</name>
    <dbReference type="NCBI Taxonomy" id="68180"/>
    <lineage>
        <taxon>Bacteria</taxon>
        <taxon>Bacillati</taxon>
        <taxon>Actinomycetota</taxon>
        <taxon>Actinomycetes</taxon>
        <taxon>Kitasatosporales</taxon>
        <taxon>Streptomycetaceae</taxon>
        <taxon>Streptomyces</taxon>
    </lineage>
</organism>
<dbReference type="Pfam" id="PF13460">
    <property type="entry name" value="NAD_binding_10"/>
    <property type="match status" value="1"/>
</dbReference>
<feature type="domain" description="NAD(P)-binding" evidence="1">
    <location>
        <begin position="7"/>
        <end position="185"/>
    </location>
</feature>
<evidence type="ECO:0000313" key="2">
    <source>
        <dbReference type="EMBL" id="GAA0346565.1"/>
    </source>
</evidence>
<proteinExistence type="predicted"/>